<dbReference type="InterPro" id="IPR016181">
    <property type="entry name" value="Acyl_CoA_acyltransferase"/>
</dbReference>
<dbReference type="InterPro" id="IPR000182">
    <property type="entry name" value="GNAT_dom"/>
</dbReference>
<dbReference type="CDD" id="cd04301">
    <property type="entry name" value="NAT_SF"/>
    <property type="match status" value="1"/>
</dbReference>
<proteinExistence type="predicted"/>
<dbReference type="Pfam" id="PF13673">
    <property type="entry name" value="Acetyltransf_10"/>
    <property type="match status" value="1"/>
</dbReference>
<dbReference type="Proteomes" id="UP000015961">
    <property type="component" value="Unassembled WGS sequence"/>
</dbReference>
<reference evidence="2 3" key="1">
    <citation type="submission" date="2013-03" db="EMBL/GenBank/DDBJ databases">
        <title>The Genome Sequence of Enterococcus sulfureus ATCC_49903 (PacBio/Illumina hybrid assembly).</title>
        <authorList>
            <consortium name="The Broad Institute Genomics Platform"/>
            <consortium name="The Broad Institute Genome Sequencing Center for Infectious Disease"/>
            <person name="Earl A."/>
            <person name="Russ C."/>
            <person name="Gilmore M."/>
            <person name="Surin D."/>
            <person name="Walker B."/>
            <person name="Young S."/>
            <person name="Zeng Q."/>
            <person name="Gargeya S."/>
            <person name="Fitzgerald M."/>
            <person name="Haas B."/>
            <person name="Abouelleil A."/>
            <person name="Allen A.W."/>
            <person name="Alvarado L."/>
            <person name="Arachchi H.M."/>
            <person name="Berlin A.M."/>
            <person name="Chapman S.B."/>
            <person name="Gainer-Dewar J."/>
            <person name="Goldberg J."/>
            <person name="Griggs A."/>
            <person name="Gujja S."/>
            <person name="Hansen M."/>
            <person name="Howarth C."/>
            <person name="Imamovic A."/>
            <person name="Ireland A."/>
            <person name="Larimer J."/>
            <person name="McCowan C."/>
            <person name="Murphy C."/>
            <person name="Pearson M."/>
            <person name="Poon T.W."/>
            <person name="Priest M."/>
            <person name="Roberts A."/>
            <person name="Saif S."/>
            <person name="Shea T."/>
            <person name="Sisk P."/>
            <person name="Sykes S."/>
            <person name="Wortman J."/>
            <person name="Nusbaum C."/>
            <person name="Birren B."/>
        </authorList>
    </citation>
    <scope>NUCLEOTIDE SEQUENCE [LARGE SCALE GENOMIC DNA]</scope>
    <source>
        <strain evidence="2 3">ATCC 49903</strain>
    </source>
</reference>
<dbReference type="STRING" id="1140003.OMY_01116"/>
<comment type="caution">
    <text evidence="2">The sequence shown here is derived from an EMBL/GenBank/DDBJ whole genome shotgun (WGS) entry which is preliminary data.</text>
</comment>
<organism evidence="2 3">
    <name type="scientific">Enterococcus sulfureus ATCC 49903</name>
    <dbReference type="NCBI Taxonomy" id="1140003"/>
    <lineage>
        <taxon>Bacteria</taxon>
        <taxon>Bacillati</taxon>
        <taxon>Bacillota</taxon>
        <taxon>Bacilli</taxon>
        <taxon>Lactobacillales</taxon>
        <taxon>Enterococcaceae</taxon>
        <taxon>Enterococcus</taxon>
    </lineage>
</organism>
<dbReference type="OrthoDB" id="9796171at2"/>
<keyword evidence="3" id="KW-1185">Reference proteome</keyword>
<dbReference type="Gene3D" id="3.40.630.30">
    <property type="match status" value="1"/>
</dbReference>
<dbReference type="eggNOG" id="COG2153">
    <property type="taxonomic scope" value="Bacteria"/>
</dbReference>
<dbReference type="PATRIC" id="fig|1140003.3.peg.1074"/>
<dbReference type="GO" id="GO:0016747">
    <property type="term" value="F:acyltransferase activity, transferring groups other than amino-acyl groups"/>
    <property type="evidence" value="ECO:0007669"/>
    <property type="project" value="InterPro"/>
</dbReference>
<dbReference type="EMBL" id="ASWO01000005">
    <property type="protein sequence ID" value="EOT83837.1"/>
    <property type="molecule type" value="Genomic_DNA"/>
</dbReference>
<dbReference type="RefSeq" id="WP_016185568.1">
    <property type="nucleotide sequence ID" value="NZ_ASWO01000005.1"/>
</dbReference>
<evidence type="ECO:0000313" key="3">
    <source>
        <dbReference type="Proteomes" id="UP000015961"/>
    </source>
</evidence>
<dbReference type="SUPFAM" id="SSF55729">
    <property type="entry name" value="Acyl-CoA N-acyltransferases (Nat)"/>
    <property type="match status" value="1"/>
</dbReference>
<dbReference type="AlphaFoldDB" id="S0KSW3"/>
<name>S0KSW3_9ENTE</name>
<dbReference type="PROSITE" id="PS51186">
    <property type="entry name" value="GNAT"/>
    <property type="match status" value="1"/>
</dbReference>
<evidence type="ECO:0000313" key="2">
    <source>
        <dbReference type="EMBL" id="EOT83837.1"/>
    </source>
</evidence>
<sequence length="150" mass="17521">MQVKWVVKKFSELTPQELYAIMVVRQEVFVVEQACVYQDADGWDPKALHLFCMDEQQHVLGYSRLFLAETKYQEASIGRVVVAKKARKTGLGRALLKEGLRYLIEEKKQKIFYIQAQHYLESFYASFGFQTTSTPYEEDDILHVDMIKTI</sequence>
<accession>S0KSW3</accession>
<evidence type="ECO:0000259" key="1">
    <source>
        <dbReference type="PROSITE" id="PS51186"/>
    </source>
</evidence>
<gene>
    <name evidence="2" type="ORF">I573_01562</name>
</gene>
<protein>
    <recommendedName>
        <fullName evidence="1">N-acetyltransferase domain-containing protein</fullName>
    </recommendedName>
</protein>
<feature type="domain" description="N-acetyltransferase" evidence="1">
    <location>
        <begin position="8"/>
        <end position="150"/>
    </location>
</feature>